<gene>
    <name evidence="1" type="ORF">QFC19_008813</name>
</gene>
<dbReference type="EMBL" id="JASBWR010000138">
    <property type="protein sequence ID" value="KAJ9092155.1"/>
    <property type="molecule type" value="Genomic_DNA"/>
</dbReference>
<evidence type="ECO:0000313" key="1">
    <source>
        <dbReference type="EMBL" id="KAJ9092155.1"/>
    </source>
</evidence>
<comment type="caution">
    <text evidence="1">The sequence shown here is derived from an EMBL/GenBank/DDBJ whole genome shotgun (WGS) entry which is preliminary data.</text>
</comment>
<evidence type="ECO:0000313" key="2">
    <source>
        <dbReference type="Proteomes" id="UP001241377"/>
    </source>
</evidence>
<sequence>MISVFRPVSDAAASVYTLNYTTESLTRDVDVKPIHSHNDYWRHRPLFDALSFGCASVEADVWIFDKNYTVVPETETTSTKEFGDNEVYVGHNQLYLQPNNTLWSLYLGPIYSFLNSVNPAFRYNDGSNQLALLGDTTTKHGLFYNSPEVPLHILFDVKTEANSTYAALKSQIQPFIDAQYLTHYDTTQKKWIPGPLTITISGNQATELVKEETVRYMFLDSPLVNMKSNASTESLQEYSQLAVIASASLEQLLGKNLYALVATQELGDQAKTTLKNYFDTAHKLGLKTRIWGGNTWPIHIRNAQMSTLWELGCDLVNADDLEYAAKQF</sequence>
<proteinExistence type="predicted"/>
<accession>A0ACC2UYK1</accession>
<keyword evidence="2" id="KW-1185">Reference proteome</keyword>
<reference evidence="1" key="1">
    <citation type="submission" date="2023-04" db="EMBL/GenBank/DDBJ databases">
        <title>Draft Genome sequencing of Naganishia species isolated from polar environments using Oxford Nanopore Technology.</title>
        <authorList>
            <person name="Leo P."/>
            <person name="Venkateswaran K."/>
        </authorList>
    </citation>
    <scope>NUCLEOTIDE SEQUENCE</scope>
    <source>
        <strain evidence="1">MNA-CCFEE 5261</strain>
    </source>
</reference>
<organism evidence="1 2">
    <name type="scientific">Naganishia cerealis</name>
    <dbReference type="NCBI Taxonomy" id="610337"/>
    <lineage>
        <taxon>Eukaryota</taxon>
        <taxon>Fungi</taxon>
        <taxon>Dikarya</taxon>
        <taxon>Basidiomycota</taxon>
        <taxon>Agaricomycotina</taxon>
        <taxon>Tremellomycetes</taxon>
        <taxon>Filobasidiales</taxon>
        <taxon>Filobasidiaceae</taxon>
        <taxon>Naganishia</taxon>
    </lineage>
</organism>
<protein>
    <submittedName>
        <fullName evidence="1">Uncharacterized protein</fullName>
    </submittedName>
</protein>
<dbReference type="Proteomes" id="UP001241377">
    <property type="component" value="Unassembled WGS sequence"/>
</dbReference>
<name>A0ACC2UYK1_9TREE</name>